<proteinExistence type="predicted"/>
<dbReference type="AlphaFoldDB" id="A0AAP0BC27"/>
<gene>
    <name evidence="4" type="ORF">KSP39_PZI012848</name>
</gene>
<keyword evidence="5" id="KW-1185">Reference proteome</keyword>
<evidence type="ECO:0008006" key="6">
    <source>
        <dbReference type="Google" id="ProtNLM"/>
    </source>
</evidence>
<evidence type="ECO:0000313" key="4">
    <source>
        <dbReference type="EMBL" id="KAK8935273.1"/>
    </source>
</evidence>
<dbReference type="InterPro" id="IPR025724">
    <property type="entry name" value="GAG-pre-integrase_dom"/>
</dbReference>
<sequence>MPKDTDPAKWKVEHRKLCGFIRRFVEPNVYNHVASINDAKDLWKTLETLYAKSSGINKLYLLKKLGEFRYREGSPILDHVNEFQGIIDRLTVMKVTFEDEVNALWLLKSLPDSWEMVRVSLINSSPQGIVSMEIAKSAILNEKNDQKKKGIATEVKDEGHTAATVYTKEDDIIIVGDDVTAALSCDDRCWIVDSGASAHVSHNRELFATYITHDCGVFRMGNGDTSKVLGRGDMHLKMSIGAILVLRDVRHVPDIRFNLISVSRFGDEGHLSVFGGDFWKLIRGSLVMARGYRDSELYYMEGRPEAVQDNSVRDETSTSLWHRRLAHISQKGLGCLAKKKLICDMSDVHLERCDHCMAGKQNRVSFHSHTSTRRSEPLELVHTDVCGPLKVQTRGGASYFVTFIDDHSSKLLVYAIKTKDQVLDTFRRFHAEVER</sequence>
<dbReference type="GO" id="GO:0003676">
    <property type="term" value="F:nucleic acid binding"/>
    <property type="evidence" value="ECO:0007669"/>
    <property type="project" value="InterPro"/>
</dbReference>
<dbReference type="Pfam" id="PF22936">
    <property type="entry name" value="Pol_BBD"/>
    <property type="match status" value="1"/>
</dbReference>
<dbReference type="InterPro" id="IPR012337">
    <property type="entry name" value="RNaseH-like_sf"/>
</dbReference>
<dbReference type="GO" id="GO:0008233">
    <property type="term" value="F:peptidase activity"/>
    <property type="evidence" value="ECO:0007669"/>
    <property type="project" value="UniProtKB-KW"/>
</dbReference>
<accession>A0AAP0BC27</accession>
<dbReference type="Pfam" id="PF14223">
    <property type="entry name" value="Retrotran_gag_2"/>
    <property type="match status" value="1"/>
</dbReference>
<evidence type="ECO:0000256" key="1">
    <source>
        <dbReference type="ARBA" id="ARBA00022670"/>
    </source>
</evidence>
<dbReference type="EMBL" id="JBBWWQ010000011">
    <property type="protein sequence ID" value="KAK8935273.1"/>
    <property type="molecule type" value="Genomic_DNA"/>
</dbReference>
<name>A0AAP0BC27_9ASPA</name>
<keyword evidence="1" id="KW-0378">Hydrolase</keyword>
<feature type="domain" description="Retrovirus-related Pol polyprotein from transposon TNT 1-94-like beta-barrel" evidence="3">
    <location>
        <begin position="190"/>
        <end position="269"/>
    </location>
</feature>
<dbReference type="SUPFAM" id="SSF53098">
    <property type="entry name" value="Ribonuclease H-like"/>
    <property type="match status" value="1"/>
</dbReference>
<dbReference type="InterPro" id="IPR039537">
    <property type="entry name" value="Retrotran_Ty1/copia-like"/>
</dbReference>
<dbReference type="InterPro" id="IPR054722">
    <property type="entry name" value="PolX-like_BBD"/>
</dbReference>
<evidence type="ECO:0000259" key="3">
    <source>
        <dbReference type="Pfam" id="PF22936"/>
    </source>
</evidence>
<dbReference type="Proteomes" id="UP001418222">
    <property type="component" value="Unassembled WGS sequence"/>
</dbReference>
<evidence type="ECO:0000313" key="5">
    <source>
        <dbReference type="Proteomes" id="UP001418222"/>
    </source>
</evidence>
<dbReference type="Gene3D" id="3.30.420.10">
    <property type="entry name" value="Ribonuclease H-like superfamily/Ribonuclease H"/>
    <property type="match status" value="1"/>
</dbReference>
<dbReference type="PANTHER" id="PTHR42648">
    <property type="entry name" value="TRANSPOSASE, PUTATIVE-RELATED"/>
    <property type="match status" value="1"/>
</dbReference>
<dbReference type="Pfam" id="PF13976">
    <property type="entry name" value="gag_pre-integrs"/>
    <property type="match status" value="1"/>
</dbReference>
<dbReference type="GO" id="GO:0006508">
    <property type="term" value="P:proteolysis"/>
    <property type="evidence" value="ECO:0007669"/>
    <property type="project" value="UniProtKB-KW"/>
</dbReference>
<evidence type="ECO:0000259" key="2">
    <source>
        <dbReference type="Pfam" id="PF13976"/>
    </source>
</evidence>
<dbReference type="InterPro" id="IPR036397">
    <property type="entry name" value="RNaseH_sf"/>
</dbReference>
<feature type="domain" description="GAG-pre-integrase" evidence="2">
    <location>
        <begin position="297"/>
        <end position="361"/>
    </location>
</feature>
<protein>
    <recommendedName>
        <fullName evidence="6">GAG-pre-integrase domain-containing protein</fullName>
    </recommendedName>
</protein>
<keyword evidence="1" id="KW-0645">Protease</keyword>
<comment type="caution">
    <text evidence="4">The sequence shown here is derived from an EMBL/GenBank/DDBJ whole genome shotgun (WGS) entry which is preliminary data.</text>
</comment>
<organism evidence="4 5">
    <name type="scientific">Platanthera zijinensis</name>
    <dbReference type="NCBI Taxonomy" id="2320716"/>
    <lineage>
        <taxon>Eukaryota</taxon>
        <taxon>Viridiplantae</taxon>
        <taxon>Streptophyta</taxon>
        <taxon>Embryophyta</taxon>
        <taxon>Tracheophyta</taxon>
        <taxon>Spermatophyta</taxon>
        <taxon>Magnoliopsida</taxon>
        <taxon>Liliopsida</taxon>
        <taxon>Asparagales</taxon>
        <taxon>Orchidaceae</taxon>
        <taxon>Orchidoideae</taxon>
        <taxon>Orchideae</taxon>
        <taxon>Orchidinae</taxon>
        <taxon>Platanthera</taxon>
    </lineage>
</organism>
<dbReference type="PANTHER" id="PTHR42648:SF28">
    <property type="entry name" value="TRANSPOSON-ENCODED PROTEIN WITH RIBONUCLEASE H-LIKE AND RETROVIRUS ZINC FINGER-LIKE DOMAINS"/>
    <property type="match status" value="1"/>
</dbReference>
<reference evidence="4 5" key="1">
    <citation type="journal article" date="2022" name="Nat. Plants">
        <title>Genomes of leafy and leafless Platanthera orchids illuminate the evolution of mycoheterotrophy.</title>
        <authorList>
            <person name="Li M.H."/>
            <person name="Liu K.W."/>
            <person name="Li Z."/>
            <person name="Lu H.C."/>
            <person name="Ye Q.L."/>
            <person name="Zhang D."/>
            <person name="Wang J.Y."/>
            <person name="Li Y.F."/>
            <person name="Zhong Z.M."/>
            <person name="Liu X."/>
            <person name="Yu X."/>
            <person name="Liu D.K."/>
            <person name="Tu X.D."/>
            <person name="Liu B."/>
            <person name="Hao Y."/>
            <person name="Liao X.Y."/>
            <person name="Jiang Y.T."/>
            <person name="Sun W.H."/>
            <person name="Chen J."/>
            <person name="Chen Y.Q."/>
            <person name="Ai Y."/>
            <person name="Zhai J.W."/>
            <person name="Wu S.S."/>
            <person name="Zhou Z."/>
            <person name="Hsiao Y.Y."/>
            <person name="Wu W.L."/>
            <person name="Chen Y.Y."/>
            <person name="Lin Y.F."/>
            <person name="Hsu J.L."/>
            <person name="Li C.Y."/>
            <person name="Wang Z.W."/>
            <person name="Zhao X."/>
            <person name="Zhong W.Y."/>
            <person name="Ma X.K."/>
            <person name="Ma L."/>
            <person name="Huang J."/>
            <person name="Chen G.Z."/>
            <person name="Huang M.Z."/>
            <person name="Huang L."/>
            <person name="Peng D.H."/>
            <person name="Luo Y.B."/>
            <person name="Zou S.Q."/>
            <person name="Chen S.P."/>
            <person name="Lan S."/>
            <person name="Tsai W.C."/>
            <person name="Van de Peer Y."/>
            <person name="Liu Z.J."/>
        </authorList>
    </citation>
    <scope>NUCLEOTIDE SEQUENCE [LARGE SCALE GENOMIC DNA]</scope>
    <source>
        <strain evidence="4">Lor287</strain>
    </source>
</reference>